<protein>
    <recommendedName>
        <fullName evidence="8 9">Cell division protein FtsL</fullName>
    </recommendedName>
</protein>
<evidence type="ECO:0000256" key="3">
    <source>
        <dbReference type="ARBA" id="ARBA00022618"/>
    </source>
</evidence>
<reference evidence="10 11" key="1">
    <citation type="journal article" date="2016" name="Nat. Commun.">
        <title>Thousands of microbial genomes shed light on interconnected biogeochemical processes in an aquifer system.</title>
        <authorList>
            <person name="Anantharaman K."/>
            <person name="Brown C.T."/>
            <person name="Hug L.A."/>
            <person name="Sharon I."/>
            <person name="Castelle C.J."/>
            <person name="Probst A.J."/>
            <person name="Thomas B.C."/>
            <person name="Singh A."/>
            <person name="Wilkins M.J."/>
            <person name="Karaoz U."/>
            <person name="Brodie E.L."/>
            <person name="Williams K.H."/>
            <person name="Hubbard S.S."/>
            <person name="Banfield J.F."/>
        </authorList>
    </citation>
    <scope>NUCLEOTIDE SEQUENCE [LARGE SCALE GENOMIC DNA]</scope>
</reference>
<dbReference type="PANTHER" id="PTHR37479">
    <property type="entry name" value="CELL DIVISION PROTEIN FTSL"/>
    <property type="match status" value="1"/>
</dbReference>
<evidence type="ECO:0000256" key="7">
    <source>
        <dbReference type="ARBA" id="ARBA00023306"/>
    </source>
</evidence>
<comment type="subcellular location">
    <subcellularLocation>
        <location evidence="8">Cell inner membrane</location>
        <topology evidence="8">Single-pass type II membrane protein</topology>
    </subcellularLocation>
    <subcellularLocation>
        <location evidence="1">Cell membrane</location>
        <topology evidence="1">Single-pass type II membrane protein</topology>
    </subcellularLocation>
    <text evidence="8">Localizes to the division septum where it forms a ring structure.</text>
</comment>
<accession>A0A1F6VHG0</accession>
<keyword evidence="4 8" id="KW-0812">Transmembrane</keyword>
<comment type="caution">
    <text evidence="10">The sequence shown here is derived from an EMBL/GenBank/DDBJ whole genome shotgun (WGS) entry which is preliminary data.</text>
</comment>
<dbReference type="HAMAP" id="MF_00910">
    <property type="entry name" value="FtsL"/>
    <property type="match status" value="1"/>
</dbReference>
<dbReference type="GO" id="GO:0005886">
    <property type="term" value="C:plasma membrane"/>
    <property type="evidence" value="ECO:0007669"/>
    <property type="project" value="UniProtKB-SubCell"/>
</dbReference>
<sequence>MPRHALLLATAVLVISMLVVTLRHESRLLFAQLQTLRAERDALNTEWGQLLLEEGTWSEHRRIEQMARTRLDMHIAGRDRIIVLDGTRPRP</sequence>
<keyword evidence="6 8" id="KW-0472">Membrane</keyword>
<evidence type="ECO:0000256" key="8">
    <source>
        <dbReference type="HAMAP-Rule" id="MF_00910"/>
    </source>
</evidence>
<evidence type="ECO:0000256" key="6">
    <source>
        <dbReference type="ARBA" id="ARBA00023136"/>
    </source>
</evidence>
<evidence type="ECO:0000256" key="9">
    <source>
        <dbReference type="NCBIfam" id="TIGR02209"/>
    </source>
</evidence>
<keyword evidence="3 8" id="KW-0132">Cell division</keyword>
<evidence type="ECO:0000256" key="1">
    <source>
        <dbReference type="ARBA" id="ARBA00004401"/>
    </source>
</evidence>
<evidence type="ECO:0000313" key="10">
    <source>
        <dbReference type="EMBL" id="OGI69107.1"/>
    </source>
</evidence>
<gene>
    <name evidence="8" type="primary">ftsL</name>
    <name evidence="10" type="ORF">A2W18_06060</name>
</gene>
<evidence type="ECO:0000256" key="2">
    <source>
        <dbReference type="ARBA" id="ARBA00022475"/>
    </source>
</evidence>
<dbReference type="GO" id="GO:0032153">
    <property type="term" value="C:cell division site"/>
    <property type="evidence" value="ECO:0007669"/>
    <property type="project" value="UniProtKB-UniRule"/>
</dbReference>
<dbReference type="InterPro" id="IPR011922">
    <property type="entry name" value="Cell_div_FtsL"/>
</dbReference>
<keyword evidence="5 8" id="KW-1133">Transmembrane helix</keyword>
<organism evidence="10 11">
    <name type="scientific">Candidatus Muproteobacteria bacterium RBG_16_60_9</name>
    <dbReference type="NCBI Taxonomy" id="1817755"/>
    <lineage>
        <taxon>Bacteria</taxon>
        <taxon>Pseudomonadati</taxon>
        <taxon>Pseudomonadota</taxon>
        <taxon>Candidatus Muproteobacteria</taxon>
    </lineage>
</organism>
<dbReference type="EMBL" id="MFSP01000029">
    <property type="protein sequence ID" value="OGI69107.1"/>
    <property type="molecule type" value="Genomic_DNA"/>
</dbReference>
<dbReference type="GO" id="GO:0043093">
    <property type="term" value="P:FtsZ-dependent cytokinesis"/>
    <property type="evidence" value="ECO:0007669"/>
    <property type="project" value="UniProtKB-UniRule"/>
</dbReference>
<comment type="function">
    <text evidence="8">Essential cell division protein.</text>
</comment>
<dbReference type="Pfam" id="PF04999">
    <property type="entry name" value="FtsL"/>
    <property type="match status" value="1"/>
</dbReference>
<proteinExistence type="inferred from homology"/>
<keyword evidence="8" id="KW-0997">Cell inner membrane</keyword>
<keyword evidence="7 8" id="KW-0131">Cell cycle</keyword>
<dbReference type="AlphaFoldDB" id="A0A1F6VHG0"/>
<dbReference type="PANTHER" id="PTHR37479:SF1">
    <property type="entry name" value="CELL DIVISION PROTEIN FTSL"/>
    <property type="match status" value="1"/>
</dbReference>
<evidence type="ECO:0000313" key="11">
    <source>
        <dbReference type="Proteomes" id="UP000179076"/>
    </source>
</evidence>
<keyword evidence="2 8" id="KW-1003">Cell membrane</keyword>
<dbReference type="Proteomes" id="UP000179076">
    <property type="component" value="Unassembled WGS sequence"/>
</dbReference>
<evidence type="ECO:0000256" key="5">
    <source>
        <dbReference type="ARBA" id="ARBA00022989"/>
    </source>
</evidence>
<name>A0A1F6VHG0_9PROT</name>
<dbReference type="NCBIfam" id="TIGR02209">
    <property type="entry name" value="ftsL_broad"/>
    <property type="match status" value="1"/>
</dbReference>
<comment type="similarity">
    <text evidence="8">Belongs to the FtsL family.</text>
</comment>
<evidence type="ECO:0000256" key="4">
    <source>
        <dbReference type="ARBA" id="ARBA00022692"/>
    </source>
</evidence>